<proteinExistence type="predicted"/>
<keyword evidence="4" id="KW-1185">Reference proteome</keyword>
<sequence length="202" mass="22463">MIRLTLCLVLCLTVVSVHTSSAKTSNKNNSNNQKLTLTKNQKDELNNALEDLRKKANQKLAKNDENFTVSEKVNNKNISFSFYSEPTLERNGLVLAAASQRQKSYSATVKNTAGFNFSHRLYGTFLYGKGKVGKYTKHVDLSGPFYSKSASTHSKRIDSSVVEVSSNGKFKALKYAPVEYTTSIIVRLYGSGTYRILKLRGA</sequence>
<gene>
    <name evidence="3" type="ORF">JOD45_001043</name>
</gene>
<comment type="caution">
    <text evidence="3">The sequence shown here is derived from an EMBL/GenBank/DDBJ whole genome shotgun (WGS) entry which is preliminary data.</text>
</comment>
<keyword evidence="2" id="KW-0732">Signal</keyword>
<dbReference type="EMBL" id="JAFBER010000004">
    <property type="protein sequence ID" value="MBM7644836.1"/>
    <property type="molecule type" value="Genomic_DNA"/>
</dbReference>
<feature type="chain" id="PRO_5045127215" evidence="2">
    <location>
        <begin position="23"/>
        <end position="202"/>
    </location>
</feature>
<reference evidence="3 4" key="1">
    <citation type="submission" date="2021-01" db="EMBL/GenBank/DDBJ databases">
        <title>Genomic Encyclopedia of Type Strains, Phase IV (KMG-IV): sequencing the most valuable type-strain genomes for metagenomic binning, comparative biology and taxonomic classification.</title>
        <authorList>
            <person name="Goeker M."/>
        </authorList>
    </citation>
    <scope>NUCLEOTIDE SEQUENCE [LARGE SCALE GENOMIC DNA]</scope>
    <source>
        <strain evidence="3 4">DSM 28236</strain>
    </source>
</reference>
<accession>A0ABS2PXQ9</accession>
<feature type="coiled-coil region" evidence="1">
    <location>
        <begin position="35"/>
        <end position="66"/>
    </location>
</feature>
<evidence type="ECO:0000256" key="2">
    <source>
        <dbReference type="SAM" id="SignalP"/>
    </source>
</evidence>
<organism evidence="3 4">
    <name type="scientific">Scopulibacillus daqui</name>
    <dbReference type="NCBI Taxonomy" id="1469162"/>
    <lineage>
        <taxon>Bacteria</taxon>
        <taxon>Bacillati</taxon>
        <taxon>Bacillota</taxon>
        <taxon>Bacilli</taxon>
        <taxon>Bacillales</taxon>
        <taxon>Sporolactobacillaceae</taxon>
        <taxon>Scopulibacillus</taxon>
    </lineage>
</organism>
<evidence type="ECO:0000313" key="3">
    <source>
        <dbReference type="EMBL" id="MBM7644836.1"/>
    </source>
</evidence>
<dbReference type="Proteomes" id="UP000808914">
    <property type="component" value="Unassembled WGS sequence"/>
</dbReference>
<evidence type="ECO:0000313" key="4">
    <source>
        <dbReference type="Proteomes" id="UP000808914"/>
    </source>
</evidence>
<protein>
    <submittedName>
        <fullName evidence="3">Uncharacterized protein</fullName>
    </submittedName>
</protein>
<evidence type="ECO:0000256" key="1">
    <source>
        <dbReference type="SAM" id="Coils"/>
    </source>
</evidence>
<keyword evidence="1" id="KW-0175">Coiled coil</keyword>
<name>A0ABS2PXQ9_9BACL</name>
<feature type="signal peptide" evidence="2">
    <location>
        <begin position="1"/>
        <end position="22"/>
    </location>
</feature>
<dbReference type="RefSeq" id="WP_380897196.1">
    <property type="nucleotide sequence ID" value="NZ_JBHLTV010000012.1"/>
</dbReference>